<dbReference type="Proteomes" id="UP000546031">
    <property type="component" value="Unassembled WGS sequence"/>
</dbReference>
<name>A0A850H8Z1_9SPHN</name>
<comment type="caution">
    <text evidence="1">The sequence shown here is derived from an EMBL/GenBank/DDBJ whole genome shotgun (WGS) entry which is preliminary data.</text>
</comment>
<dbReference type="AlphaFoldDB" id="A0A850H8Z1"/>
<sequence length="78" mass="8812">MDKLDTGALVGWRADDLGQRVVLHLQTMHRNGSSEREMRERAILLDRNQAVQLANYLFEAIGETKPAKRGAIRAFFGT</sequence>
<organism evidence="1 2">
    <name type="scientific">Altererythrobacter lutimaris</name>
    <dbReference type="NCBI Taxonomy" id="2743979"/>
    <lineage>
        <taxon>Bacteria</taxon>
        <taxon>Pseudomonadati</taxon>
        <taxon>Pseudomonadota</taxon>
        <taxon>Alphaproteobacteria</taxon>
        <taxon>Sphingomonadales</taxon>
        <taxon>Erythrobacteraceae</taxon>
        <taxon>Altererythrobacter</taxon>
    </lineage>
</organism>
<proteinExistence type="predicted"/>
<gene>
    <name evidence="1" type="ORF">HUO12_00475</name>
</gene>
<evidence type="ECO:0000313" key="2">
    <source>
        <dbReference type="Proteomes" id="UP000546031"/>
    </source>
</evidence>
<keyword evidence="2" id="KW-1185">Reference proteome</keyword>
<protein>
    <submittedName>
        <fullName evidence="1">Uncharacterized protein</fullName>
    </submittedName>
</protein>
<accession>A0A850H8Z1</accession>
<reference evidence="1 2" key="1">
    <citation type="submission" date="2020-06" db="EMBL/GenBank/DDBJ databases">
        <title>Altererythrobacter lutimaris sp. nov., a marine bacterium isolated from a tidal flat.</title>
        <authorList>
            <person name="Kim D."/>
            <person name="Yoo Y."/>
            <person name="Kim J.-J."/>
        </authorList>
    </citation>
    <scope>NUCLEOTIDE SEQUENCE [LARGE SCALE GENOMIC DNA]</scope>
    <source>
        <strain evidence="1 2">JGD-16</strain>
    </source>
</reference>
<evidence type="ECO:0000313" key="1">
    <source>
        <dbReference type="EMBL" id="NVE93366.1"/>
    </source>
</evidence>
<dbReference type="EMBL" id="JABWTA010000001">
    <property type="protein sequence ID" value="NVE93366.1"/>
    <property type="molecule type" value="Genomic_DNA"/>
</dbReference>
<dbReference type="RefSeq" id="WP_176271738.1">
    <property type="nucleotide sequence ID" value="NZ_JABWTA010000001.1"/>
</dbReference>